<dbReference type="GO" id="GO:0004713">
    <property type="term" value="F:protein tyrosine kinase activity"/>
    <property type="evidence" value="ECO:0007669"/>
    <property type="project" value="TreeGrafter"/>
</dbReference>
<accession>A0A9D2EYU1</accession>
<keyword evidence="1" id="KW-0378">Hydrolase</keyword>
<dbReference type="PANTHER" id="PTHR43434">
    <property type="entry name" value="PHOSPHOGLYCOLATE PHOSPHATASE"/>
    <property type="match status" value="1"/>
</dbReference>
<comment type="caution">
    <text evidence="1">The sequence shown here is derived from an EMBL/GenBank/DDBJ whole genome shotgun (WGS) entry which is preliminary data.</text>
</comment>
<dbReference type="SUPFAM" id="SSF56784">
    <property type="entry name" value="HAD-like"/>
    <property type="match status" value="1"/>
</dbReference>
<dbReference type="Pfam" id="PF13419">
    <property type="entry name" value="HAD_2"/>
    <property type="match status" value="1"/>
</dbReference>
<gene>
    <name evidence="1" type="ORF">IAA19_04585</name>
</gene>
<dbReference type="SFLD" id="SFLDS00003">
    <property type="entry name" value="Haloacid_Dehalogenase"/>
    <property type="match status" value="1"/>
</dbReference>
<dbReference type="Gene3D" id="3.40.50.1000">
    <property type="entry name" value="HAD superfamily/HAD-like"/>
    <property type="match status" value="1"/>
</dbReference>
<reference evidence="1" key="1">
    <citation type="journal article" date="2021" name="PeerJ">
        <title>Extensive microbial diversity within the chicken gut microbiome revealed by metagenomics and culture.</title>
        <authorList>
            <person name="Gilroy R."/>
            <person name="Ravi A."/>
            <person name="Getino M."/>
            <person name="Pursley I."/>
            <person name="Horton D.L."/>
            <person name="Alikhan N.F."/>
            <person name="Baker D."/>
            <person name="Gharbi K."/>
            <person name="Hall N."/>
            <person name="Watson M."/>
            <person name="Adriaenssens E.M."/>
            <person name="Foster-Nyarko E."/>
            <person name="Jarju S."/>
            <person name="Secka A."/>
            <person name="Antonio M."/>
            <person name="Oren A."/>
            <person name="Chaudhuri R.R."/>
            <person name="La Ragione R."/>
            <person name="Hildebrand F."/>
            <person name="Pallen M.J."/>
        </authorList>
    </citation>
    <scope>NUCLEOTIDE SEQUENCE</scope>
    <source>
        <strain evidence="1">ChiHjej12B11-14209</strain>
    </source>
</reference>
<name>A0A9D2EYU1_9ACTN</name>
<dbReference type="AlphaFoldDB" id="A0A9D2EYU1"/>
<evidence type="ECO:0000313" key="1">
    <source>
        <dbReference type="EMBL" id="HIZ46278.1"/>
    </source>
</evidence>
<protein>
    <submittedName>
        <fullName evidence="1">HAD hydrolase-like protein</fullName>
    </submittedName>
</protein>
<organism evidence="1 2">
    <name type="scientific">Candidatus Olsenella pullistercoris</name>
    <dbReference type="NCBI Taxonomy" id="2838712"/>
    <lineage>
        <taxon>Bacteria</taxon>
        <taxon>Bacillati</taxon>
        <taxon>Actinomycetota</taxon>
        <taxon>Coriobacteriia</taxon>
        <taxon>Coriobacteriales</taxon>
        <taxon>Atopobiaceae</taxon>
        <taxon>Olsenella</taxon>
    </lineage>
</organism>
<dbReference type="GO" id="GO:0016787">
    <property type="term" value="F:hydrolase activity"/>
    <property type="evidence" value="ECO:0007669"/>
    <property type="project" value="UniProtKB-KW"/>
</dbReference>
<dbReference type="GO" id="GO:0005829">
    <property type="term" value="C:cytosol"/>
    <property type="evidence" value="ECO:0007669"/>
    <property type="project" value="TreeGrafter"/>
</dbReference>
<dbReference type="InterPro" id="IPR023214">
    <property type="entry name" value="HAD_sf"/>
</dbReference>
<dbReference type="SFLD" id="SFLDG01129">
    <property type="entry name" value="C1.5:_HAD__Beta-PGM__Phosphata"/>
    <property type="match status" value="1"/>
</dbReference>
<dbReference type="InterPro" id="IPR041492">
    <property type="entry name" value="HAD_2"/>
</dbReference>
<dbReference type="PANTHER" id="PTHR43434:SF20">
    <property type="entry name" value="5'-NUCLEOTIDASE"/>
    <property type="match status" value="1"/>
</dbReference>
<dbReference type="InterPro" id="IPR050155">
    <property type="entry name" value="HAD-like_hydrolase_sf"/>
</dbReference>
<evidence type="ECO:0000313" key="2">
    <source>
        <dbReference type="Proteomes" id="UP000824062"/>
    </source>
</evidence>
<dbReference type="InterPro" id="IPR036412">
    <property type="entry name" value="HAD-like_sf"/>
</dbReference>
<dbReference type="Gene3D" id="1.10.150.240">
    <property type="entry name" value="Putative phosphatase, domain 2"/>
    <property type="match status" value="1"/>
</dbReference>
<dbReference type="EMBL" id="DXBM01000039">
    <property type="protein sequence ID" value="HIZ46278.1"/>
    <property type="molecule type" value="Genomic_DNA"/>
</dbReference>
<dbReference type="Proteomes" id="UP000824062">
    <property type="component" value="Unassembled WGS sequence"/>
</dbReference>
<sequence>MAEKDLAARSVVLFDFDGTLADSVGAIVSTARTALLANGFPEEDLGDLTRLVGPPFPHAFSLVYGLSEEAAARVTATYRSIYLKIGRDAWPLFDDMAELLERLRASGRRLGVASSKRQGMIRQALADNKVTELFDVAFGKVTDEAESKAHIIGRALEALVATPADAVMVGDRHYDVEAAAAHGIPCVGVLFGGGTERELADAGASALAGSVEELGRVLLGA</sequence>
<proteinExistence type="predicted"/>
<reference evidence="1" key="2">
    <citation type="submission" date="2021-04" db="EMBL/GenBank/DDBJ databases">
        <authorList>
            <person name="Gilroy R."/>
        </authorList>
    </citation>
    <scope>NUCLEOTIDE SEQUENCE</scope>
    <source>
        <strain evidence="1">ChiHjej12B11-14209</strain>
    </source>
</reference>
<dbReference type="InterPro" id="IPR023198">
    <property type="entry name" value="PGP-like_dom2"/>
</dbReference>